<organism evidence="2 3">
    <name type="scientific">Athelia psychrophila</name>
    <dbReference type="NCBI Taxonomy" id="1759441"/>
    <lineage>
        <taxon>Eukaryota</taxon>
        <taxon>Fungi</taxon>
        <taxon>Dikarya</taxon>
        <taxon>Basidiomycota</taxon>
        <taxon>Agaricomycotina</taxon>
        <taxon>Agaricomycetes</taxon>
        <taxon>Agaricomycetidae</taxon>
        <taxon>Atheliales</taxon>
        <taxon>Atheliaceae</taxon>
        <taxon>Athelia</taxon>
    </lineage>
</organism>
<dbReference type="AlphaFoldDB" id="A0A166V8L6"/>
<proteinExistence type="predicted"/>
<dbReference type="EMBL" id="KV417485">
    <property type="protein sequence ID" value="KZP32460.1"/>
    <property type="molecule type" value="Genomic_DNA"/>
</dbReference>
<name>A0A166V8L6_9AGAM</name>
<protein>
    <submittedName>
        <fullName evidence="2">Uncharacterized protein</fullName>
    </submittedName>
</protein>
<reference evidence="2 3" key="1">
    <citation type="journal article" date="2016" name="Mol. Biol. Evol.">
        <title>Comparative Genomics of Early-Diverging Mushroom-Forming Fungi Provides Insights into the Origins of Lignocellulose Decay Capabilities.</title>
        <authorList>
            <person name="Nagy L.G."/>
            <person name="Riley R."/>
            <person name="Tritt A."/>
            <person name="Adam C."/>
            <person name="Daum C."/>
            <person name="Floudas D."/>
            <person name="Sun H."/>
            <person name="Yadav J.S."/>
            <person name="Pangilinan J."/>
            <person name="Larsson K.H."/>
            <person name="Matsuura K."/>
            <person name="Barry K."/>
            <person name="Labutti K."/>
            <person name="Kuo R."/>
            <person name="Ohm R.A."/>
            <person name="Bhattacharya S.S."/>
            <person name="Shirouzu T."/>
            <person name="Yoshinaga Y."/>
            <person name="Martin F.M."/>
            <person name="Grigoriev I.V."/>
            <person name="Hibbett D.S."/>
        </authorList>
    </citation>
    <scope>NUCLEOTIDE SEQUENCE [LARGE SCALE GENOMIC DNA]</scope>
    <source>
        <strain evidence="2 3">CBS 109695</strain>
    </source>
</reference>
<sequence length="137" mass="14449">MLELRRSAPNISEASKDEPVFTRAQAAGIHPTPTPAPIDDSSLFQSQSPGRRPTQSSLADIDASRLLLPCVHRLLGSLANPKDIVKIKGTCVRGMATRDDTLAFLGQAGGPLGTLGCQRGEAVHVARSVVVDIMPLA</sequence>
<dbReference type="OrthoDB" id="537444at2759"/>
<evidence type="ECO:0000256" key="1">
    <source>
        <dbReference type="SAM" id="MobiDB-lite"/>
    </source>
</evidence>
<feature type="region of interest" description="Disordered" evidence="1">
    <location>
        <begin position="1"/>
        <end position="58"/>
    </location>
</feature>
<keyword evidence="3" id="KW-1185">Reference proteome</keyword>
<gene>
    <name evidence="2" type="ORF">FIBSPDRAFT_1036655</name>
</gene>
<evidence type="ECO:0000313" key="3">
    <source>
        <dbReference type="Proteomes" id="UP000076532"/>
    </source>
</evidence>
<feature type="compositionally biased region" description="Polar residues" evidence="1">
    <location>
        <begin position="42"/>
        <end position="58"/>
    </location>
</feature>
<dbReference type="Proteomes" id="UP000076532">
    <property type="component" value="Unassembled WGS sequence"/>
</dbReference>
<accession>A0A166V8L6</accession>
<evidence type="ECO:0000313" key="2">
    <source>
        <dbReference type="EMBL" id="KZP32460.1"/>
    </source>
</evidence>